<dbReference type="RefSeq" id="WP_073026287.1">
    <property type="nucleotide sequence ID" value="NZ_FQZS01000014.1"/>
</dbReference>
<proteinExistence type="predicted"/>
<keyword evidence="2" id="KW-1185">Reference proteome</keyword>
<dbReference type="EMBL" id="FQZS01000014">
    <property type="protein sequence ID" value="SHJ05282.1"/>
    <property type="molecule type" value="Genomic_DNA"/>
</dbReference>
<dbReference type="Proteomes" id="UP000184442">
    <property type="component" value="Unassembled WGS sequence"/>
</dbReference>
<gene>
    <name evidence="1" type="ORF">SAMN02745176_02244</name>
</gene>
<protein>
    <recommendedName>
        <fullName evidence="3">Hook-length control protein FliK</fullName>
    </recommendedName>
</protein>
<evidence type="ECO:0000313" key="1">
    <source>
        <dbReference type="EMBL" id="SHJ05282.1"/>
    </source>
</evidence>
<organism evidence="1 2">
    <name type="scientific">Lutispora thermophila DSM 19022</name>
    <dbReference type="NCBI Taxonomy" id="1122184"/>
    <lineage>
        <taxon>Bacteria</taxon>
        <taxon>Bacillati</taxon>
        <taxon>Bacillota</taxon>
        <taxon>Clostridia</taxon>
        <taxon>Lutisporales</taxon>
        <taxon>Lutisporaceae</taxon>
        <taxon>Lutispora</taxon>
    </lineage>
</organism>
<dbReference type="AlphaFoldDB" id="A0A1M6G5Q3"/>
<sequence>MRIVSTDIKTNDMQGDYSIRSLKAGDVLKGRVADIKDGKIVIKISSQQTIEATIDPSIVVDKDSVIELLITSMKDTTIYAKILKPMEHKQLQNENTMETGLQNLGLSISQQNLDILRELIRYKQPVTKDVVDYINYLLKTCELFDVNYMESILKLAFCEKGPLNTPLHQLAKLVSLSEMKHVIRENGIEDEIIGDKNHNVVVDFFTRKLISENKVDEGMAESLKQLLNQSLTTVNVIKKADLEAIIFLLSKKIEVTPKNLLIHSQINEKSSIFSRYVEKIIESIKDYTDPRIQSIISRLNEFYIEPEDLYVAKNIDKNNELLKTMMQLESIIDESNDMNWELKQTMIDVRDLISFINSINDNINYLCIPMMINEKKTDVEIFVFERGKGSKKINPSNATIVICLYMPNLGYIESIIEVRDKNVNICFKSEDKTTADTIRTYSLKLIESLDAKGYLVSVNSFVKKDKVINPSSIHEIENPNMINSYNSIDVRI</sequence>
<accession>A0A1M6G5Q3</accession>
<evidence type="ECO:0008006" key="3">
    <source>
        <dbReference type="Google" id="ProtNLM"/>
    </source>
</evidence>
<evidence type="ECO:0000313" key="2">
    <source>
        <dbReference type="Proteomes" id="UP000184442"/>
    </source>
</evidence>
<name>A0A1M6G5Q3_9FIRM</name>
<dbReference type="OrthoDB" id="1946634at2"/>
<dbReference type="STRING" id="1122184.SAMN02745176_02244"/>
<reference evidence="1 2" key="1">
    <citation type="submission" date="2016-11" db="EMBL/GenBank/DDBJ databases">
        <authorList>
            <person name="Jaros S."/>
            <person name="Januszkiewicz K."/>
            <person name="Wedrychowicz H."/>
        </authorList>
    </citation>
    <scope>NUCLEOTIDE SEQUENCE [LARGE SCALE GENOMIC DNA]</scope>
    <source>
        <strain evidence="1 2">DSM 19022</strain>
    </source>
</reference>